<evidence type="ECO:0000256" key="1">
    <source>
        <dbReference type="ARBA" id="ARBA00004418"/>
    </source>
</evidence>
<dbReference type="PANTHER" id="PTHR30600">
    <property type="entry name" value="CYTOCHROME C PEROXIDASE-RELATED"/>
    <property type="match status" value="1"/>
</dbReference>
<dbReference type="SUPFAM" id="SSF46626">
    <property type="entry name" value="Cytochrome c"/>
    <property type="match status" value="2"/>
</dbReference>
<feature type="binding site" description="covalent" evidence="8">
    <location>
        <position position="102"/>
    </location>
    <ligand>
        <name>heme c</name>
        <dbReference type="ChEBI" id="CHEBI:61717"/>
        <label>1</label>
    </ligand>
</feature>
<dbReference type="AlphaFoldDB" id="A0A2V1H6S5"/>
<dbReference type="PROSITE" id="PS51007">
    <property type="entry name" value="CYTC"/>
    <property type="match status" value="1"/>
</dbReference>
<dbReference type="InterPro" id="IPR036909">
    <property type="entry name" value="Cyt_c-like_dom_sf"/>
</dbReference>
<dbReference type="PIRSF" id="PIRSF000294">
    <property type="entry name" value="Cytochrome-c_peroxidase"/>
    <property type="match status" value="1"/>
</dbReference>
<feature type="binding site" description="covalent" evidence="8">
    <location>
        <position position="247"/>
    </location>
    <ligand>
        <name>heme c</name>
        <dbReference type="ChEBI" id="CHEBI:61717"/>
        <label>2</label>
    </ligand>
</feature>
<keyword evidence="7 9" id="KW-0408">Iron</keyword>
<dbReference type="Proteomes" id="UP000244906">
    <property type="component" value="Unassembled WGS sequence"/>
</dbReference>
<feature type="binding site" description="covalent" evidence="8">
    <location>
        <position position="250"/>
    </location>
    <ligand>
        <name>heme c</name>
        <dbReference type="ChEBI" id="CHEBI:61717"/>
        <label>2</label>
    </ligand>
</feature>
<feature type="chain" id="PRO_5015960169" evidence="10">
    <location>
        <begin position="24"/>
        <end position="419"/>
    </location>
</feature>
<evidence type="ECO:0000313" key="13">
    <source>
        <dbReference type="Proteomes" id="UP000244906"/>
    </source>
</evidence>
<evidence type="ECO:0000313" key="12">
    <source>
        <dbReference type="EMBL" id="PVZ72475.1"/>
    </source>
</evidence>
<dbReference type="PANTHER" id="PTHR30600:SF10">
    <property type="entry name" value="BLL6722 PROTEIN"/>
    <property type="match status" value="1"/>
</dbReference>
<evidence type="ECO:0000256" key="2">
    <source>
        <dbReference type="ARBA" id="ARBA00022617"/>
    </source>
</evidence>
<evidence type="ECO:0000256" key="6">
    <source>
        <dbReference type="ARBA" id="ARBA00023002"/>
    </source>
</evidence>
<evidence type="ECO:0000256" key="7">
    <source>
        <dbReference type="ARBA" id="ARBA00023004"/>
    </source>
</evidence>
<accession>A0A2V1H6S5</accession>
<feature type="binding site" description="axial binding residue" evidence="9">
    <location>
        <position position="106"/>
    </location>
    <ligand>
        <name>heme c</name>
        <dbReference type="ChEBI" id="CHEBI:61717"/>
        <label>1</label>
    </ligand>
    <ligandPart>
        <name>Fe</name>
        <dbReference type="ChEBI" id="CHEBI:18248"/>
    </ligandPart>
</feature>
<gene>
    <name evidence="12" type="ORF">DC094_05585</name>
</gene>
<keyword evidence="5" id="KW-0574">Periplasm</keyword>
<keyword evidence="12" id="KW-0575">Peroxidase</keyword>
<keyword evidence="6" id="KW-0560">Oxidoreductase</keyword>
<comment type="PTM">
    <text evidence="8">Binds 2 heme groups per subunit.</text>
</comment>
<dbReference type="OrthoDB" id="9805202at2"/>
<comment type="caution">
    <text evidence="12">The sequence shown here is derived from an EMBL/GenBank/DDBJ whole genome shotgun (WGS) entry which is preliminary data.</text>
</comment>
<evidence type="ECO:0000256" key="8">
    <source>
        <dbReference type="PIRSR" id="PIRSR000294-1"/>
    </source>
</evidence>
<comment type="subcellular location">
    <subcellularLocation>
        <location evidence="1">Periplasm</location>
    </subcellularLocation>
</comment>
<dbReference type="GO" id="GO:0004130">
    <property type="term" value="F:cytochrome-c peroxidase activity"/>
    <property type="evidence" value="ECO:0007669"/>
    <property type="project" value="TreeGrafter"/>
</dbReference>
<dbReference type="InterPro" id="IPR051395">
    <property type="entry name" value="Cytochrome_c_Peroxidase/MauG"/>
</dbReference>
<evidence type="ECO:0000256" key="5">
    <source>
        <dbReference type="ARBA" id="ARBA00022764"/>
    </source>
</evidence>
<dbReference type="GO" id="GO:0020037">
    <property type="term" value="F:heme binding"/>
    <property type="evidence" value="ECO:0007669"/>
    <property type="project" value="InterPro"/>
</dbReference>
<keyword evidence="3 9" id="KW-0479">Metal-binding</keyword>
<proteinExistence type="predicted"/>
<dbReference type="InterPro" id="IPR009056">
    <property type="entry name" value="Cyt_c-like_dom"/>
</dbReference>
<keyword evidence="13" id="KW-1185">Reference proteome</keyword>
<evidence type="ECO:0000256" key="4">
    <source>
        <dbReference type="ARBA" id="ARBA00022729"/>
    </source>
</evidence>
<evidence type="ECO:0000256" key="10">
    <source>
        <dbReference type="SAM" id="SignalP"/>
    </source>
</evidence>
<dbReference type="RefSeq" id="WP_116686061.1">
    <property type="nucleotide sequence ID" value="NZ_CAWNYD010000001.1"/>
</dbReference>
<dbReference type="GO" id="GO:0046872">
    <property type="term" value="F:metal ion binding"/>
    <property type="evidence" value="ECO:0007669"/>
    <property type="project" value="UniProtKB-KW"/>
</dbReference>
<dbReference type="Gene3D" id="1.10.760.10">
    <property type="entry name" value="Cytochrome c-like domain"/>
    <property type="match status" value="2"/>
</dbReference>
<sequence>MNQYKTSLALLMATGLIACVQTADQVAPVAQNVQVPAATIAQAPAVEPVTITVAAESYSVPPLAALGPVPIPADNPQSPEKIELGKKLFFDGRLGGDTSTPCVACHLPSLGWDFPQDISLGYPGTIHWRNSTTVVNTGYYNKLFWDGSSRSLEAEAKSAGKGAVAGNGEDDIMEARLALIPEYVQGFNAAFGDTWPKINNAWRALAAFQRTLVQRDAPIDQYFLGDSNALSVAQLRGKELFEGKANCLACHNGAFATDQQYYNIGVPPVKRWEDDSLAQITFRYELYAKGSTEKMYRHTKADPGAYFTGKIKSMKGKFRTATLRYTKFTPPYMHNGSLATLADVVDFYDRGGVAADGRTTDFPESKSKLIQPLGLTEQEKADLLAFLDAFTGEKLDMAYPDLPPYEPLFTDQEVLEATK</sequence>
<dbReference type="InterPro" id="IPR004852">
    <property type="entry name" value="Di-haem_cyt_c_peroxidsae"/>
</dbReference>
<organism evidence="12 13">
    <name type="scientific">Pelagibaculum spongiae</name>
    <dbReference type="NCBI Taxonomy" id="2080658"/>
    <lineage>
        <taxon>Bacteria</taxon>
        <taxon>Pseudomonadati</taxon>
        <taxon>Pseudomonadota</taxon>
        <taxon>Gammaproteobacteria</taxon>
        <taxon>Oceanospirillales</taxon>
        <taxon>Pelagibaculum</taxon>
    </lineage>
</organism>
<keyword evidence="2 8" id="KW-0349">Heme</keyword>
<name>A0A2V1H6S5_9GAMM</name>
<evidence type="ECO:0000259" key="11">
    <source>
        <dbReference type="PROSITE" id="PS51007"/>
    </source>
</evidence>
<dbReference type="PROSITE" id="PS51257">
    <property type="entry name" value="PROKAR_LIPOPROTEIN"/>
    <property type="match status" value="1"/>
</dbReference>
<dbReference type="GO" id="GO:0009055">
    <property type="term" value="F:electron transfer activity"/>
    <property type="evidence" value="ECO:0007669"/>
    <property type="project" value="InterPro"/>
</dbReference>
<evidence type="ECO:0000256" key="3">
    <source>
        <dbReference type="ARBA" id="ARBA00022723"/>
    </source>
</evidence>
<comment type="cofactor">
    <cofactor evidence="8">
        <name>heme</name>
        <dbReference type="ChEBI" id="CHEBI:30413"/>
    </cofactor>
    <text evidence="8">Binds 2 heme groups.</text>
</comment>
<evidence type="ECO:0000256" key="9">
    <source>
        <dbReference type="PIRSR" id="PIRSR000294-2"/>
    </source>
</evidence>
<dbReference type="EMBL" id="QDDL01000001">
    <property type="protein sequence ID" value="PVZ72475.1"/>
    <property type="molecule type" value="Genomic_DNA"/>
</dbReference>
<keyword evidence="4 10" id="KW-0732">Signal</keyword>
<protein>
    <submittedName>
        <fullName evidence="12">Cytochrome-c peroxidase</fullName>
    </submittedName>
</protein>
<dbReference type="InterPro" id="IPR026259">
    <property type="entry name" value="MauG/Cytc_peroxidase"/>
</dbReference>
<feature type="binding site" description="axial binding residue" evidence="9">
    <location>
        <position position="251"/>
    </location>
    <ligand>
        <name>heme c</name>
        <dbReference type="ChEBI" id="CHEBI:61717"/>
        <label>2</label>
    </ligand>
    <ligandPart>
        <name>Fe</name>
        <dbReference type="ChEBI" id="CHEBI:18248"/>
    </ligandPart>
</feature>
<feature type="binding site" description="covalent" evidence="8">
    <location>
        <position position="105"/>
    </location>
    <ligand>
        <name>heme c</name>
        <dbReference type="ChEBI" id="CHEBI:61717"/>
        <label>1</label>
    </ligand>
</feature>
<feature type="signal peptide" evidence="10">
    <location>
        <begin position="1"/>
        <end position="23"/>
    </location>
</feature>
<dbReference type="GO" id="GO:0042597">
    <property type="term" value="C:periplasmic space"/>
    <property type="evidence" value="ECO:0007669"/>
    <property type="project" value="UniProtKB-SubCell"/>
</dbReference>
<dbReference type="Pfam" id="PF03150">
    <property type="entry name" value="CCP_MauG"/>
    <property type="match status" value="1"/>
</dbReference>
<reference evidence="12 13" key="1">
    <citation type="submission" date="2018-04" db="EMBL/GenBank/DDBJ databases">
        <title>Thalassorhabdus spongiae gen. nov., sp. nov., isolated from a marine sponge in South-West Iceland.</title>
        <authorList>
            <person name="Knobloch S."/>
            <person name="Daussin A."/>
            <person name="Johannsson R."/>
            <person name="Marteinsson V.T."/>
        </authorList>
    </citation>
    <scope>NUCLEOTIDE SEQUENCE [LARGE SCALE GENOMIC DNA]</scope>
    <source>
        <strain evidence="12 13">Hp12</strain>
    </source>
</reference>
<feature type="domain" description="Cytochrome c" evidence="11">
    <location>
        <begin position="232"/>
        <end position="391"/>
    </location>
</feature>